<dbReference type="PANTHER" id="PTHR13593:SF113">
    <property type="entry name" value="SI:DKEY-266F7.9"/>
    <property type="match status" value="1"/>
</dbReference>
<dbReference type="AlphaFoldDB" id="A0A0G4GD34"/>
<reference evidence="2" key="1">
    <citation type="submission" date="2014-11" db="EMBL/GenBank/DDBJ databases">
        <authorList>
            <person name="Otto D Thomas"/>
            <person name="Naeem Raeece"/>
        </authorList>
    </citation>
    <scope>NUCLEOTIDE SEQUENCE</scope>
</reference>
<dbReference type="VEuPathDB" id="CryptoDB:Cvel_21338"/>
<gene>
    <name evidence="2" type="ORF">Cvel_21338</name>
</gene>
<dbReference type="InterPro" id="IPR051057">
    <property type="entry name" value="PI-PLC_domain"/>
</dbReference>
<dbReference type="GO" id="GO:0008081">
    <property type="term" value="F:phosphoric diester hydrolase activity"/>
    <property type="evidence" value="ECO:0007669"/>
    <property type="project" value="InterPro"/>
</dbReference>
<feature type="signal peptide" evidence="1">
    <location>
        <begin position="1"/>
        <end position="32"/>
    </location>
</feature>
<keyword evidence="1" id="KW-0732">Signal</keyword>
<dbReference type="PANTHER" id="PTHR13593">
    <property type="match status" value="1"/>
</dbReference>
<proteinExistence type="predicted"/>
<dbReference type="EMBL" id="CDMZ01001094">
    <property type="protein sequence ID" value="CEM27106.1"/>
    <property type="molecule type" value="Genomic_DNA"/>
</dbReference>
<dbReference type="SUPFAM" id="SSF51695">
    <property type="entry name" value="PLC-like phosphodiesterases"/>
    <property type="match status" value="1"/>
</dbReference>
<feature type="chain" id="PRO_5005190298" description="Phosphatidylinositol-specific phospholipase C X domain-containing protein" evidence="1">
    <location>
        <begin position="33"/>
        <end position="515"/>
    </location>
</feature>
<evidence type="ECO:0008006" key="3">
    <source>
        <dbReference type="Google" id="ProtNLM"/>
    </source>
</evidence>
<dbReference type="PhylomeDB" id="A0A0G4GD34"/>
<dbReference type="InterPro" id="IPR017946">
    <property type="entry name" value="PLC-like_Pdiesterase_TIM-brl"/>
</dbReference>
<protein>
    <recommendedName>
        <fullName evidence="3">Phosphatidylinositol-specific phospholipase C X domain-containing protein</fullName>
    </recommendedName>
</protein>
<organism evidence="2">
    <name type="scientific">Chromera velia CCMP2878</name>
    <dbReference type="NCBI Taxonomy" id="1169474"/>
    <lineage>
        <taxon>Eukaryota</taxon>
        <taxon>Sar</taxon>
        <taxon>Alveolata</taxon>
        <taxon>Colpodellida</taxon>
        <taxon>Chromeraceae</taxon>
        <taxon>Chromera</taxon>
    </lineage>
</organism>
<evidence type="ECO:0000313" key="2">
    <source>
        <dbReference type="EMBL" id="CEM27106.1"/>
    </source>
</evidence>
<dbReference type="GO" id="GO:0006629">
    <property type="term" value="P:lipid metabolic process"/>
    <property type="evidence" value="ECO:0007669"/>
    <property type="project" value="InterPro"/>
</dbReference>
<dbReference type="Gene3D" id="3.20.20.190">
    <property type="entry name" value="Phosphatidylinositol (PI) phosphodiesterase"/>
    <property type="match status" value="1"/>
</dbReference>
<accession>A0A0G4GD34</accession>
<sequence>MRDTGWRNGRRPSRSTSVGLAVVLLLLTCAQSNRDEIPFWNFPLIMAHDAGTGYLEYKKMNPAVRWSKTQKEGVTSQLNCGARAFDIRPRVTETGEVIMHHTVSIYKPVVDVVAEAIDWLSQHPQEMVVMYLSHFEGPRPKSSGRSRKAALSVSREEAKNTTISVLEGRGLRVITECVELHGLTYGEVRQLPAARLPSGGSLLVLADCVHENWDPSVKCYGRMPKRALGGPEMTPEVAEALPDERPQGAGGVFPSGEVDLDCLEADEEFAFLREGFTEGEGGGREVELEDAIPEEGTFRGTDVGSRRGRGAQDIAEVYLAEEEEEGGESYTLSQWPYTLIPRGFFLRQLELHWKTRGAKDLECPPSSSLPLTRAEALKRKAVSRSGLYSCWYAPTRHIPYARLKGYMRKVSGTFHKFSRGKSFVPPWILQLHWQYDMSSVCAGLSCNSSILLDVVRSKVNVWAARHVADLALLPALNFLQVDDVCAAEGGQLLSEAVELRIQRLEILGVVKESVH</sequence>
<evidence type="ECO:0000256" key="1">
    <source>
        <dbReference type="SAM" id="SignalP"/>
    </source>
</evidence>
<dbReference type="CDD" id="cd08557">
    <property type="entry name" value="PI-PLCc_bacteria_like"/>
    <property type="match status" value="1"/>
</dbReference>
<name>A0A0G4GD34_9ALVE</name>